<accession>A0A9N9QT46</accession>
<proteinExistence type="predicted"/>
<dbReference type="OrthoDB" id="10672593at2759"/>
<name>A0A9N9QT46_9NEOP</name>
<sequence>MGLYRVLVVAVCLSVFQLNYCQCRNFNAPASRVQRSVRYTSVEPYPYTQNDRRNANDQPITSKTYTRPVTVKVPLGGSSGLSVTVKIQNNTKTENTPQNLPPEYSLTRNSNKQYSSASAYAETGSINTDTQTITATEADSGVINGVDVAEAGVITDVIKIENVTETISQAEAMAMGDNATQATVIASANSGKTSASGKASGNEDNTVDVGAATDTMTKLIRTDTITETEAVSEGNNTATAEASAILAADGNAVSSVASSSATGNNANAVAATATQVITTTSGTSNIDAAVAEAGGKDAPAEAIADVENEDGKNDANGNSSGNNADAMSESESYTLPVVTKAVVTYDDSLGNEDSKTVTNPESTPGDISYTDKDEPEKKANAEKAAESG</sequence>
<feature type="compositionally biased region" description="Basic and acidic residues" evidence="1">
    <location>
        <begin position="369"/>
        <end position="388"/>
    </location>
</feature>
<reference evidence="3" key="1">
    <citation type="submission" date="2021-12" db="EMBL/GenBank/DDBJ databases">
        <authorList>
            <person name="King R."/>
        </authorList>
    </citation>
    <scope>NUCLEOTIDE SEQUENCE</scope>
</reference>
<keyword evidence="4" id="KW-1185">Reference proteome</keyword>
<dbReference type="EMBL" id="OU893341">
    <property type="protein sequence ID" value="CAG9782759.1"/>
    <property type="molecule type" value="Genomic_DNA"/>
</dbReference>
<organism evidence="3 4">
    <name type="scientific">Diatraea saccharalis</name>
    <name type="common">sugarcane borer</name>
    <dbReference type="NCBI Taxonomy" id="40085"/>
    <lineage>
        <taxon>Eukaryota</taxon>
        <taxon>Metazoa</taxon>
        <taxon>Ecdysozoa</taxon>
        <taxon>Arthropoda</taxon>
        <taxon>Hexapoda</taxon>
        <taxon>Insecta</taxon>
        <taxon>Pterygota</taxon>
        <taxon>Neoptera</taxon>
        <taxon>Endopterygota</taxon>
        <taxon>Lepidoptera</taxon>
        <taxon>Glossata</taxon>
        <taxon>Ditrysia</taxon>
        <taxon>Pyraloidea</taxon>
        <taxon>Crambidae</taxon>
        <taxon>Crambinae</taxon>
        <taxon>Diatraea</taxon>
    </lineage>
</organism>
<evidence type="ECO:0000256" key="2">
    <source>
        <dbReference type="SAM" id="SignalP"/>
    </source>
</evidence>
<feature type="region of interest" description="Disordered" evidence="1">
    <location>
        <begin position="346"/>
        <end position="388"/>
    </location>
</feature>
<evidence type="ECO:0000256" key="1">
    <source>
        <dbReference type="SAM" id="MobiDB-lite"/>
    </source>
</evidence>
<protein>
    <submittedName>
        <fullName evidence="3">Uncharacterized protein</fullName>
    </submittedName>
</protein>
<feature type="compositionally biased region" description="Low complexity" evidence="1">
    <location>
        <begin position="314"/>
        <end position="327"/>
    </location>
</feature>
<evidence type="ECO:0000313" key="4">
    <source>
        <dbReference type="Proteomes" id="UP001153714"/>
    </source>
</evidence>
<feature type="signal peptide" evidence="2">
    <location>
        <begin position="1"/>
        <end position="23"/>
    </location>
</feature>
<feature type="compositionally biased region" description="Polar residues" evidence="1">
    <location>
        <begin position="106"/>
        <end position="124"/>
    </location>
</feature>
<dbReference type="Proteomes" id="UP001153714">
    <property type="component" value="Chromosome 10"/>
</dbReference>
<feature type="chain" id="PRO_5040325746" evidence="2">
    <location>
        <begin position="24"/>
        <end position="388"/>
    </location>
</feature>
<reference evidence="3" key="2">
    <citation type="submission" date="2022-10" db="EMBL/GenBank/DDBJ databases">
        <authorList>
            <consortium name="ENA_rothamsted_submissions"/>
            <consortium name="culmorum"/>
            <person name="King R."/>
        </authorList>
    </citation>
    <scope>NUCLEOTIDE SEQUENCE</scope>
</reference>
<evidence type="ECO:0000313" key="3">
    <source>
        <dbReference type="EMBL" id="CAG9782759.1"/>
    </source>
</evidence>
<feature type="region of interest" description="Disordered" evidence="1">
    <location>
        <begin position="90"/>
        <end position="124"/>
    </location>
</feature>
<keyword evidence="2" id="KW-0732">Signal</keyword>
<dbReference type="AlphaFoldDB" id="A0A9N9QT46"/>
<gene>
    <name evidence="3" type="ORF">DIATSA_LOCUS995</name>
</gene>
<feature type="region of interest" description="Disordered" evidence="1">
    <location>
        <begin position="308"/>
        <end position="332"/>
    </location>
</feature>